<dbReference type="Gene3D" id="3.20.20.70">
    <property type="entry name" value="Aldolase class I"/>
    <property type="match status" value="1"/>
</dbReference>
<evidence type="ECO:0000256" key="3">
    <source>
        <dbReference type="ARBA" id="ARBA00022643"/>
    </source>
</evidence>
<proteinExistence type="predicted"/>
<gene>
    <name evidence="8" type="ORF">L486_00246</name>
</gene>
<keyword evidence="5" id="KW-0560">Oxidoreductase</keyword>
<sequence length="468" mass="51949">MTKSSQPIFPYPPKKVDGYPTYLPDQLQPVGSLLDPSVYKQNQNPPKLFEPLTIRGVEFPNRAWVAPMCQYSSDEGKATDHHFVHLGSMAMRGWGSIMVEATAVVPEGRITPEDMGIWDDSQIEPLKRVVDYVHGLRGIIGIQLAHAGRKASNPAPWTLRQAIEDEGYDGGDVVGEENGGWPNNVQAPSAISFNPGKYAKPVEITTDYINNLKKAYADATERCKKIGFDFIEIHGAHGYLLHEFVDPISNKRTDSYGGSLDNRIRLPLELAQLLREKWEKPLFYRVSATDWLDEELGAEKGKNGDWAWWGIDQTTYLTQKLADLGVDLIDVSSGGNDLKGRVKVGPSYQLPFAEHIKQNVSNILVGAVGIITEPAQANDIIEEGKADVVFLAREVLRDIDFPLKAALELGAAVSPAVQYERAWTRMLVKRDHVKKAAHHHGVDEVQGEEGKKEKPKRNAPPEVHTSVP</sequence>
<accession>A0A1B9IYK8</accession>
<dbReference type="SUPFAM" id="SSF51395">
    <property type="entry name" value="FMN-linked oxidoreductases"/>
    <property type="match status" value="1"/>
</dbReference>
<keyword evidence="4" id="KW-0521">NADP</keyword>
<evidence type="ECO:0000313" key="8">
    <source>
        <dbReference type="EMBL" id="OCF60611.1"/>
    </source>
</evidence>
<dbReference type="PANTHER" id="PTHR43303:SF4">
    <property type="entry name" value="NADPH DEHYDROGENASE C23G7.10C-RELATED"/>
    <property type="match status" value="1"/>
</dbReference>
<dbReference type="GO" id="GO:0050661">
    <property type="term" value="F:NADP binding"/>
    <property type="evidence" value="ECO:0007669"/>
    <property type="project" value="InterPro"/>
</dbReference>
<dbReference type="PANTHER" id="PTHR43303">
    <property type="entry name" value="NADPH DEHYDROGENASE C23G7.10C-RELATED"/>
    <property type="match status" value="1"/>
</dbReference>
<dbReference type="GO" id="GO:0010181">
    <property type="term" value="F:FMN binding"/>
    <property type="evidence" value="ECO:0007669"/>
    <property type="project" value="InterPro"/>
</dbReference>
<feature type="compositionally biased region" description="Basic and acidic residues" evidence="6">
    <location>
        <begin position="440"/>
        <end position="452"/>
    </location>
</feature>
<dbReference type="EMBL" id="KI669459">
    <property type="protein sequence ID" value="OCF60611.1"/>
    <property type="molecule type" value="Genomic_DNA"/>
</dbReference>
<dbReference type="CDD" id="cd02932">
    <property type="entry name" value="OYE_YqiM_FMN"/>
    <property type="match status" value="1"/>
</dbReference>
<organism evidence="8 9">
    <name type="scientific">Kwoniella mangroviensis CBS 10435</name>
    <dbReference type="NCBI Taxonomy" id="1331196"/>
    <lineage>
        <taxon>Eukaryota</taxon>
        <taxon>Fungi</taxon>
        <taxon>Dikarya</taxon>
        <taxon>Basidiomycota</taxon>
        <taxon>Agaricomycotina</taxon>
        <taxon>Tremellomycetes</taxon>
        <taxon>Tremellales</taxon>
        <taxon>Cryptococcaceae</taxon>
        <taxon>Kwoniella</taxon>
    </lineage>
</organism>
<evidence type="ECO:0000256" key="6">
    <source>
        <dbReference type="SAM" id="MobiDB-lite"/>
    </source>
</evidence>
<dbReference type="InterPro" id="IPR013785">
    <property type="entry name" value="Aldolase_TIM"/>
</dbReference>
<evidence type="ECO:0000256" key="2">
    <source>
        <dbReference type="ARBA" id="ARBA00022630"/>
    </source>
</evidence>
<dbReference type="GO" id="GO:0003959">
    <property type="term" value="F:NADPH dehydrogenase activity"/>
    <property type="evidence" value="ECO:0007669"/>
    <property type="project" value="InterPro"/>
</dbReference>
<keyword evidence="9" id="KW-1185">Reference proteome</keyword>
<keyword evidence="3" id="KW-0288">FMN</keyword>
<reference evidence="8 9" key="1">
    <citation type="submission" date="2013-07" db="EMBL/GenBank/DDBJ databases">
        <title>The Genome Sequence of Kwoniella mangroviensis CBS10435.</title>
        <authorList>
            <consortium name="The Broad Institute Genome Sequencing Platform"/>
            <person name="Cuomo C."/>
            <person name="Litvintseva A."/>
            <person name="Chen Y."/>
            <person name="Heitman J."/>
            <person name="Sun S."/>
            <person name="Springer D."/>
            <person name="Dromer F."/>
            <person name="Young S.K."/>
            <person name="Zeng Q."/>
            <person name="Gargeya S."/>
            <person name="Fitzgerald M."/>
            <person name="Abouelleil A."/>
            <person name="Alvarado L."/>
            <person name="Berlin A.M."/>
            <person name="Chapman S.B."/>
            <person name="Dewar J."/>
            <person name="Goldberg J."/>
            <person name="Griggs A."/>
            <person name="Gujja S."/>
            <person name="Hansen M."/>
            <person name="Howarth C."/>
            <person name="Imamovic A."/>
            <person name="Larimer J."/>
            <person name="McCowan C."/>
            <person name="Murphy C."/>
            <person name="Pearson M."/>
            <person name="Priest M."/>
            <person name="Roberts A."/>
            <person name="Saif S."/>
            <person name="Shea T."/>
            <person name="Sykes S."/>
            <person name="Wortman J."/>
            <person name="Nusbaum C."/>
            <person name="Birren B."/>
        </authorList>
    </citation>
    <scope>NUCLEOTIDE SEQUENCE [LARGE SCALE GENOMIC DNA]</scope>
    <source>
        <strain evidence="8 9">CBS 10435</strain>
    </source>
</reference>
<evidence type="ECO:0000313" key="9">
    <source>
        <dbReference type="Proteomes" id="UP000092583"/>
    </source>
</evidence>
<keyword evidence="2" id="KW-0285">Flavoprotein</keyword>
<dbReference type="Pfam" id="PF00724">
    <property type="entry name" value="Oxidored_FMN"/>
    <property type="match status" value="1"/>
</dbReference>
<dbReference type="OrthoDB" id="72788at2759"/>
<evidence type="ECO:0000256" key="5">
    <source>
        <dbReference type="ARBA" id="ARBA00023002"/>
    </source>
</evidence>
<name>A0A1B9IYK8_9TREE</name>
<dbReference type="STRING" id="1331196.A0A1B9IYK8"/>
<feature type="domain" description="NADH:flavin oxidoreductase/NADH oxidase N-terminal" evidence="7">
    <location>
        <begin position="47"/>
        <end position="406"/>
    </location>
</feature>
<dbReference type="InterPro" id="IPR044152">
    <property type="entry name" value="YqjM-like"/>
</dbReference>
<evidence type="ECO:0000256" key="1">
    <source>
        <dbReference type="ARBA" id="ARBA00001917"/>
    </source>
</evidence>
<protein>
    <submittedName>
        <fullName evidence="8">Oxidoreductase</fullName>
    </submittedName>
</protein>
<evidence type="ECO:0000259" key="7">
    <source>
        <dbReference type="Pfam" id="PF00724"/>
    </source>
</evidence>
<dbReference type="InterPro" id="IPR001155">
    <property type="entry name" value="OxRdtase_FMN_N"/>
</dbReference>
<feature type="region of interest" description="Disordered" evidence="6">
    <location>
        <begin position="434"/>
        <end position="468"/>
    </location>
</feature>
<comment type="cofactor">
    <cofactor evidence="1">
        <name>FMN</name>
        <dbReference type="ChEBI" id="CHEBI:58210"/>
    </cofactor>
</comment>
<dbReference type="AlphaFoldDB" id="A0A1B9IYK8"/>
<reference evidence="9" key="2">
    <citation type="submission" date="2013-12" db="EMBL/GenBank/DDBJ databases">
        <title>Evolution of pathogenesis and genome organization in the Tremellales.</title>
        <authorList>
            <person name="Cuomo C."/>
            <person name="Litvintseva A."/>
            <person name="Heitman J."/>
            <person name="Chen Y."/>
            <person name="Sun S."/>
            <person name="Springer D."/>
            <person name="Dromer F."/>
            <person name="Young S."/>
            <person name="Zeng Q."/>
            <person name="Chapman S."/>
            <person name="Gujja S."/>
            <person name="Saif S."/>
            <person name="Birren B."/>
        </authorList>
    </citation>
    <scope>NUCLEOTIDE SEQUENCE [LARGE SCALE GENOMIC DNA]</scope>
    <source>
        <strain evidence="9">CBS 10435</strain>
    </source>
</reference>
<evidence type="ECO:0000256" key="4">
    <source>
        <dbReference type="ARBA" id="ARBA00022857"/>
    </source>
</evidence>
<dbReference type="Proteomes" id="UP000092583">
    <property type="component" value="Unassembled WGS sequence"/>
</dbReference>